<dbReference type="Gene3D" id="2.40.50.100">
    <property type="match status" value="1"/>
</dbReference>
<dbReference type="EMBL" id="CP000362">
    <property type="protein sequence ID" value="ABG32969.1"/>
    <property type="molecule type" value="Genomic_DNA"/>
</dbReference>
<evidence type="ECO:0000313" key="1">
    <source>
        <dbReference type="EMBL" id="ABG32969.1"/>
    </source>
</evidence>
<dbReference type="SUPFAM" id="SSF111369">
    <property type="entry name" value="HlyD-like secretion proteins"/>
    <property type="match status" value="1"/>
</dbReference>
<dbReference type="HOGENOM" id="CLU_055595_0_0_5"/>
<dbReference type="PANTHER" id="PTHR30367">
    <property type="entry name" value="P-HYDROXYBENZOIC ACID EFFLUX PUMP SUBUNIT AAEA-RELATED"/>
    <property type="match status" value="1"/>
</dbReference>
<name>Q162X4_ROSDO</name>
<dbReference type="STRING" id="375451.RD1_3484"/>
<proteinExistence type="predicted"/>
<sequence>MLETLICALFTILPDYLYRRFRQGKRIGIEINLFSVWYELRWGITGCAIMALTVITTLFYFHPATNSVVSYFRTVTILPQAGGRVLEIYVKNNELVNLGQPIFRLEDHSQRAQVEAAKAMIAQADASLKVAQTDLTEATAAIAGATAALKQAEEELERNVTLRDQGSTAVRLTEIDRFENLVAQRSAQRDAAIAQLAETQERIDSLIPAQKANALAQFDAANAELEKTVVYAGVTGRVEQLSLQVGDYISPVLRPAGVLVPVTSGRSRFQAGFNQMAAQVIKPGMIGEIGCMTKPFTVIPMVVVAVQDVIPSGQVRPSDRLLDPQNNQQPGSVMVYLEPLYEGTAELLPPGSNCIANVYTDNHERLEDESLGTLHKLALHVIDTIGVVHAAGLRLRLLLMPVQTLVFSGGH</sequence>
<dbReference type="Proteomes" id="UP000007029">
    <property type="component" value="Chromosome"/>
</dbReference>
<organism evidence="1 2">
    <name type="scientific">Roseobacter denitrificans (strain ATCC 33942 / OCh 114)</name>
    <name type="common">Erythrobacter sp. (strain OCh 114)</name>
    <name type="synonym">Roseobacter denitrificans</name>
    <dbReference type="NCBI Taxonomy" id="375451"/>
    <lineage>
        <taxon>Bacteria</taxon>
        <taxon>Pseudomonadati</taxon>
        <taxon>Pseudomonadota</taxon>
        <taxon>Alphaproteobacteria</taxon>
        <taxon>Rhodobacterales</taxon>
        <taxon>Roseobacteraceae</taxon>
        <taxon>Roseobacter</taxon>
    </lineage>
</organism>
<dbReference type="PANTHER" id="PTHR30367:SF12">
    <property type="entry name" value="P-HYDROXYBENZOIC ACID EFFLUX PUMP SUBUNIT AAEA"/>
    <property type="match status" value="1"/>
</dbReference>
<gene>
    <name evidence="1" type="ordered locus">RD1_3484</name>
</gene>
<reference evidence="1 2" key="1">
    <citation type="journal article" date="2007" name="J. Bacteriol.">
        <title>The complete genome sequence of Roseobacter denitrificans reveals a mixotrophic rather than photosynthetic metabolism.</title>
        <authorList>
            <person name="Swingley W.D."/>
            <person name="Sadekar S."/>
            <person name="Mastrian S.D."/>
            <person name="Matthies H.J."/>
            <person name="Hao J."/>
            <person name="Ramos H."/>
            <person name="Acharya C.R."/>
            <person name="Conrad A.L."/>
            <person name="Taylor H.L."/>
            <person name="Dejesa L.C."/>
            <person name="Shah M.K."/>
            <person name="O'huallachain M.E."/>
            <person name="Lince M.T."/>
            <person name="Blankenship R.E."/>
            <person name="Beatty J.T."/>
            <person name="Touchman J.W."/>
        </authorList>
    </citation>
    <scope>NUCLEOTIDE SEQUENCE [LARGE SCALE GENOMIC DNA]</scope>
    <source>
        <strain evidence="2">ATCC 33942 / OCh 114</strain>
    </source>
</reference>
<dbReference type="OrthoDB" id="7929252at2"/>
<dbReference type="eggNOG" id="COG1566">
    <property type="taxonomic scope" value="Bacteria"/>
</dbReference>
<dbReference type="AlphaFoldDB" id="Q162X4"/>
<evidence type="ECO:0000313" key="2">
    <source>
        <dbReference type="Proteomes" id="UP000007029"/>
    </source>
</evidence>
<keyword evidence="2" id="KW-1185">Reference proteome</keyword>
<dbReference type="InterPro" id="IPR050393">
    <property type="entry name" value="MFP_Efflux_Pump"/>
</dbReference>
<protein>
    <submittedName>
        <fullName evidence="1">Multidrug resistance efflux pump, putative</fullName>
    </submittedName>
</protein>
<dbReference type="KEGG" id="rde:RD1_3484"/>
<dbReference type="RefSeq" id="WP_011569582.1">
    <property type="nucleotide sequence ID" value="NC_008209.1"/>
</dbReference>
<accession>Q162X4</accession>